<feature type="region of interest" description="Disordered" evidence="1">
    <location>
        <begin position="63"/>
        <end position="87"/>
    </location>
</feature>
<feature type="domain" description="HNH nuclease" evidence="2">
    <location>
        <begin position="4"/>
        <end position="59"/>
    </location>
</feature>
<gene>
    <name evidence="3" type="ORF">SOCE26_078160</name>
</gene>
<proteinExistence type="predicted"/>
<protein>
    <recommendedName>
        <fullName evidence="2">HNH nuclease domain-containing protein</fullName>
    </recommendedName>
</protein>
<dbReference type="SMART" id="SM00507">
    <property type="entry name" value="HNHc"/>
    <property type="match status" value="1"/>
</dbReference>
<evidence type="ECO:0000313" key="4">
    <source>
        <dbReference type="Proteomes" id="UP000238348"/>
    </source>
</evidence>
<dbReference type="GO" id="GO:0003676">
    <property type="term" value="F:nucleic acid binding"/>
    <property type="evidence" value="ECO:0007669"/>
    <property type="project" value="InterPro"/>
</dbReference>
<dbReference type="Proteomes" id="UP000238348">
    <property type="component" value="Chromosome"/>
</dbReference>
<sequence>MDAALVALVWQRANATCEYCLLPQAISSIPFEIDHVIAQKHGGPTEPDNLALTCFYCEQLQGPEHRRNRPGVGENRSSRMGVVRSARHSRDRCSTACWLRPPADATGTLIQGTQD</sequence>
<dbReference type="InterPro" id="IPR002711">
    <property type="entry name" value="HNH"/>
</dbReference>
<reference evidence="3 4" key="1">
    <citation type="submission" date="2015-09" db="EMBL/GenBank/DDBJ databases">
        <title>Sorangium comparison.</title>
        <authorList>
            <person name="Zaburannyi N."/>
            <person name="Bunk B."/>
            <person name="Overmann J."/>
            <person name="Mueller R."/>
        </authorList>
    </citation>
    <scope>NUCLEOTIDE SEQUENCE [LARGE SCALE GENOMIC DNA]</scope>
    <source>
        <strain evidence="3 4">So ce26</strain>
    </source>
</reference>
<dbReference type="GO" id="GO:0008270">
    <property type="term" value="F:zinc ion binding"/>
    <property type="evidence" value="ECO:0007669"/>
    <property type="project" value="InterPro"/>
</dbReference>
<dbReference type="InterPro" id="IPR003615">
    <property type="entry name" value="HNH_nuc"/>
</dbReference>
<dbReference type="Gene3D" id="1.10.30.50">
    <property type="match status" value="1"/>
</dbReference>
<dbReference type="EMBL" id="CP012673">
    <property type="protein sequence ID" value="AUX46311.1"/>
    <property type="molecule type" value="Genomic_DNA"/>
</dbReference>
<dbReference type="AlphaFoldDB" id="A0A2L0F476"/>
<dbReference type="Pfam" id="PF01844">
    <property type="entry name" value="HNH"/>
    <property type="match status" value="1"/>
</dbReference>
<organism evidence="3 4">
    <name type="scientific">Sorangium cellulosum</name>
    <name type="common">Polyangium cellulosum</name>
    <dbReference type="NCBI Taxonomy" id="56"/>
    <lineage>
        <taxon>Bacteria</taxon>
        <taxon>Pseudomonadati</taxon>
        <taxon>Myxococcota</taxon>
        <taxon>Polyangia</taxon>
        <taxon>Polyangiales</taxon>
        <taxon>Polyangiaceae</taxon>
        <taxon>Sorangium</taxon>
    </lineage>
</organism>
<dbReference type="CDD" id="cd00085">
    <property type="entry name" value="HNHc"/>
    <property type="match status" value="1"/>
</dbReference>
<accession>A0A2L0F476</accession>
<name>A0A2L0F476_SORCE</name>
<evidence type="ECO:0000259" key="2">
    <source>
        <dbReference type="SMART" id="SM00507"/>
    </source>
</evidence>
<dbReference type="GO" id="GO:0004519">
    <property type="term" value="F:endonuclease activity"/>
    <property type="evidence" value="ECO:0007669"/>
    <property type="project" value="InterPro"/>
</dbReference>
<dbReference type="RefSeq" id="WP_199789427.1">
    <property type="nucleotide sequence ID" value="NZ_CP012673.1"/>
</dbReference>
<evidence type="ECO:0000313" key="3">
    <source>
        <dbReference type="EMBL" id="AUX46311.1"/>
    </source>
</evidence>
<evidence type="ECO:0000256" key="1">
    <source>
        <dbReference type="SAM" id="MobiDB-lite"/>
    </source>
</evidence>